<proteinExistence type="predicted"/>
<keyword evidence="3" id="KW-1185">Reference proteome</keyword>
<feature type="region of interest" description="Disordered" evidence="1">
    <location>
        <begin position="25"/>
        <end position="51"/>
    </location>
</feature>
<evidence type="ECO:0000313" key="2">
    <source>
        <dbReference type="EMBL" id="CAH2216152.1"/>
    </source>
</evidence>
<accession>A0A8S4QTI9</accession>
<evidence type="ECO:0000313" key="3">
    <source>
        <dbReference type="Proteomes" id="UP000838756"/>
    </source>
</evidence>
<dbReference type="AlphaFoldDB" id="A0A8S4QTI9"/>
<sequence>MGKWHNKKEETQYDFLETKQYDATDYHSSSNDDDINKDTDGNEYSKLKNAKKRKHKQIAERKFTQFELDETELFFSYIAKILTKLPRYEQARKYDRYLVTMNCVVFEKIHFKAEIFTNAKY</sequence>
<protein>
    <submittedName>
        <fullName evidence="2">Jg27496 protein</fullName>
    </submittedName>
</protein>
<dbReference type="OrthoDB" id="5984255at2759"/>
<comment type="caution">
    <text evidence="2">The sequence shown here is derived from an EMBL/GenBank/DDBJ whole genome shotgun (WGS) entry which is preliminary data.</text>
</comment>
<organism evidence="2 3">
    <name type="scientific">Pararge aegeria aegeria</name>
    <dbReference type="NCBI Taxonomy" id="348720"/>
    <lineage>
        <taxon>Eukaryota</taxon>
        <taxon>Metazoa</taxon>
        <taxon>Ecdysozoa</taxon>
        <taxon>Arthropoda</taxon>
        <taxon>Hexapoda</taxon>
        <taxon>Insecta</taxon>
        <taxon>Pterygota</taxon>
        <taxon>Neoptera</taxon>
        <taxon>Endopterygota</taxon>
        <taxon>Lepidoptera</taxon>
        <taxon>Glossata</taxon>
        <taxon>Ditrysia</taxon>
        <taxon>Papilionoidea</taxon>
        <taxon>Nymphalidae</taxon>
        <taxon>Satyrinae</taxon>
        <taxon>Satyrini</taxon>
        <taxon>Parargina</taxon>
        <taxon>Pararge</taxon>
    </lineage>
</organism>
<dbReference type="Proteomes" id="UP000838756">
    <property type="component" value="Unassembled WGS sequence"/>
</dbReference>
<evidence type="ECO:0000256" key="1">
    <source>
        <dbReference type="SAM" id="MobiDB-lite"/>
    </source>
</evidence>
<dbReference type="EMBL" id="CAKXAJ010014212">
    <property type="protein sequence ID" value="CAH2216152.1"/>
    <property type="molecule type" value="Genomic_DNA"/>
</dbReference>
<name>A0A8S4QTI9_9NEOP</name>
<gene>
    <name evidence="2" type="primary">jg27496</name>
    <name evidence="2" type="ORF">PAEG_LOCUS4210</name>
</gene>
<reference evidence="2" key="1">
    <citation type="submission" date="2022-03" db="EMBL/GenBank/DDBJ databases">
        <authorList>
            <person name="Lindestad O."/>
        </authorList>
    </citation>
    <scope>NUCLEOTIDE SEQUENCE</scope>
</reference>
<feature type="compositionally biased region" description="Basic and acidic residues" evidence="1">
    <location>
        <begin position="34"/>
        <end position="46"/>
    </location>
</feature>